<feature type="compositionally biased region" description="Basic residues" evidence="1">
    <location>
        <begin position="63"/>
        <end position="74"/>
    </location>
</feature>
<reference evidence="3" key="1">
    <citation type="submission" date="2011-02" db="EMBL/GenBank/DDBJ databases">
        <title>The genome of the leaf-cutting ant Acromyrmex echinatior suggests key adaptations to social evolution and fungus farming.</title>
        <authorList>
            <person name="Nygaard S."/>
            <person name="Zhang G."/>
        </authorList>
    </citation>
    <scope>NUCLEOTIDE SEQUENCE</scope>
</reference>
<proteinExistence type="predicted"/>
<gene>
    <name evidence="3" type="ORF">G5I_11026</name>
</gene>
<accession>F4WYH5</accession>
<feature type="region of interest" description="Disordered" evidence="1">
    <location>
        <begin position="60"/>
        <end position="134"/>
    </location>
</feature>
<dbReference type="Proteomes" id="UP000007755">
    <property type="component" value="Unassembled WGS sequence"/>
</dbReference>
<name>F4WYH5_ACREC</name>
<evidence type="ECO:0000313" key="3">
    <source>
        <dbReference type="EMBL" id="EGI60754.1"/>
    </source>
</evidence>
<protein>
    <submittedName>
        <fullName evidence="3">Uncharacterized protein</fullName>
    </submittedName>
</protein>
<keyword evidence="4" id="KW-1185">Reference proteome</keyword>
<evidence type="ECO:0000256" key="2">
    <source>
        <dbReference type="SAM" id="Phobius"/>
    </source>
</evidence>
<organism evidence="4">
    <name type="scientific">Acromyrmex echinatior</name>
    <name type="common">Panamanian leafcutter ant</name>
    <name type="synonym">Acromyrmex octospinosus echinatior</name>
    <dbReference type="NCBI Taxonomy" id="103372"/>
    <lineage>
        <taxon>Eukaryota</taxon>
        <taxon>Metazoa</taxon>
        <taxon>Ecdysozoa</taxon>
        <taxon>Arthropoda</taxon>
        <taxon>Hexapoda</taxon>
        <taxon>Insecta</taxon>
        <taxon>Pterygota</taxon>
        <taxon>Neoptera</taxon>
        <taxon>Endopterygota</taxon>
        <taxon>Hymenoptera</taxon>
        <taxon>Apocrita</taxon>
        <taxon>Aculeata</taxon>
        <taxon>Formicoidea</taxon>
        <taxon>Formicidae</taxon>
        <taxon>Myrmicinae</taxon>
        <taxon>Acromyrmex</taxon>
    </lineage>
</organism>
<dbReference type="EMBL" id="GL888442">
    <property type="protein sequence ID" value="EGI60754.1"/>
    <property type="molecule type" value="Genomic_DNA"/>
</dbReference>
<keyword evidence="2" id="KW-0812">Transmembrane</keyword>
<sequence length="134" mass="14658">MRSSPTSKGLSSLTQKVGLTFALSSGTGVIASVWTLTYIPGLKRCFRSAEVHIADIVADKEAHRRRRKQQQAHRRYCDLSQGSTAEAGTGGKFSPSEAPQRHIQRQALSVPPTWEPHESAQEPAFRTPPPSPPL</sequence>
<keyword evidence="2" id="KW-1133">Transmembrane helix</keyword>
<keyword evidence="2" id="KW-0472">Membrane</keyword>
<dbReference type="AlphaFoldDB" id="F4WYH5"/>
<evidence type="ECO:0000256" key="1">
    <source>
        <dbReference type="SAM" id="MobiDB-lite"/>
    </source>
</evidence>
<feature type="transmembrane region" description="Helical" evidence="2">
    <location>
        <begin position="20"/>
        <end position="39"/>
    </location>
</feature>
<dbReference type="InParanoid" id="F4WYH5"/>
<evidence type="ECO:0000313" key="4">
    <source>
        <dbReference type="Proteomes" id="UP000007755"/>
    </source>
</evidence>